<name>A0A4E0QYG8_9EURY</name>
<keyword evidence="4" id="KW-1185">Reference proteome</keyword>
<feature type="domain" description="HVO-A0261-like N-terminal" evidence="2">
    <location>
        <begin position="12"/>
        <end position="87"/>
    </location>
</feature>
<dbReference type="EMBL" id="PGGK01000008">
    <property type="protein sequence ID" value="TGC08709.1"/>
    <property type="molecule type" value="Genomic_DNA"/>
</dbReference>
<evidence type="ECO:0000259" key="1">
    <source>
        <dbReference type="Pfam" id="PF08350"/>
    </source>
</evidence>
<evidence type="ECO:0000259" key="2">
    <source>
        <dbReference type="Pfam" id="PF25213"/>
    </source>
</evidence>
<dbReference type="InterPro" id="IPR013561">
    <property type="entry name" value="FilR1_middle_dom"/>
</dbReference>
<sequence length="264" mass="31021">MQFTKKPLLDVIFASDKRKNVLLLLKSGPKEMGFILNYLNTSRQALLPQIRILEEHHLIDKQDDNYELTDIGKLIVDEMAPLLSTLDVLDVDIDYWATRNLDFIPPHLLKRINELGACERITPSISEMYEIHDKFYEISRKSTSYFAITAAFFPNSTKLLHELVSNNVHIYVIMSNDLFDKQRTNNDTGFKELVNSKFTHFFVYQENIDFISWMYNDYCIMMSPLRSDGGFDNKHFRCCNQNALIWARNFFEHYLNFSTPVTEM</sequence>
<dbReference type="Pfam" id="PF25213">
    <property type="entry name" value="HVO_A0261_N"/>
    <property type="match status" value="1"/>
</dbReference>
<dbReference type="InterPro" id="IPR036388">
    <property type="entry name" value="WH-like_DNA-bd_sf"/>
</dbReference>
<dbReference type="AlphaFoldDB" id="A0A4E0QYG8"/>
<dbReference type="PIRSF" id="PIRSF006692">
    <property type="entry name" value="TF_HTH_AF0396_prd"/>
    <property type="match status" value="1"/>
</dbReference>
<proteinExistence type="predicted"/>
<accession>A0A4E0QYG8</accession>
<dbReference type="OrthoDB" id="11410at2157"/>
<comment type="caution">
    <text evidence="3">The sequence shown here is derived from an EMBL/GenBank/DDBJ whole genome shotgun (WGS) entry which is preliminary data.</text>
</comment>
<feature type="domain" description="Methanogenesis regulatory protein FilR1 middle" evidence="1">
    <location>
        <begin position="128"/>
        <end position="255"/>
    </location>
</feature>
<dbReference type="InterPro" id="IPR057527">
    <property type="entry name" value="HVO_A0261-like_N"/>
</dbReference>
<dbReference type="Gene3D" id="1.10.10.10">
    <property type="entry name" value="Winged helix-like DNA-binding domain superfamily/Winged helix DNA-binding domain"/>
    <property type="match status" value="1"/>
</dbReference>
<dbReference type="Proteomes" id="UP000297295">
    <property type="component" value="Unassembled WGS sequence"/>
</dbReference>
<dbReference type="InterPro" id="IPR036390">
    <property type="entry name" value="WH_DNA-bd_sf"/>
</dbReference>
<dbReference type="SUPFAM" id="SSF46785">
    <property type="entry name" value="Winged helix' DNA-binding domain"/>
    <property type="match status" value="1"/>
</dbReference>
<protein>
    <submittedName>
        <fullName evidence="3">Transcriptional regulator</fullName>
    </submittedName>
</protein>
<dbReference type="InterPro" id="IPR016490">
    <property type="entry name" value="Tscrpt_reg_HTH_AF0396-typ3"/>
</dbReference>
<evidence type="ECO:0000313" key="3">
    <source>
        <dbReference type="EMBL" id="TGC08709.1"/>
    </source>
</evidence>
<organism evidence="3 4">
    <name type="scientific">Methanolobus halotolerans</name>
    <dbReference type="NCBI Taxonomy" id="2052935"/>
    <lineage>
        <taxon>Archaea</taxon>
        <taxon>Methanobacteriati</taxon>
        <taxon>Methanobacteriota</taxon>
        <taxon>Stenosarchaea group</taxon>
        <taxon>Methanomicrobia</taxon>
        <taxon>Methanosarcinales</taxon>
        <taxon>Methanosarcinaceae</taxon>
        <taxon>Methanolobus</taxon>
    </lineage>
</organism>
<gene>
    <name evidence="3" type="ORF">CUN85_08510</name>
</gene>
<evidence type="ECO:0000313" key="4">
    <source>
        <dbReference type="Proteomes" id="UP000297295"/>
    </source>
</evidence>
<dbReference type="Pfam" id="PF08350">
    <property type="entry name" value="FilR1_middle"/>
    <property type="match status" value="1"/>
</dbReference>
<reference evidence="3 4" key="1">
    <citation type="submission" date="2017-11" db="EMBL/GenBank/DDBJ databases">
        <title>Isolation and Characterization of Methanogenic Archaea from Saline Meromictic Lake at Siberia.</title>
        <authorList>
            <person name="Shen Y."/>
            <person name="Huang H.-H."/>
            <person name="Lai M.-C."/>
            <person name="Chen S.-C."/>
        </authorList>
    </citation>
    <scope>NUCLEOTIDE SEQUENCE [LARGE SCALE GENOMIC DNA]</scope>
    <source>
        <strain evidence="3 4">SY-01</strain>
    </source>
</reference>